<sequence>MKNIMLNPNRAALDRYKKEFNFDDTETARDLFFVDEIHRMKDAIKLAETLLAELEHWGDFGEIFELFDTQKHEIRELENVIKNLDATIPLKSVLAKTMKKEEIKDDSLADEFEKLAEAFAAKNLNKKGGNYALMVGTNVFQIATVDPKTNLFIDSLHIPDLSKKYSSIKEGIKNFPAIFNRTSYDAIILEVLHFESPEFETIYSFIKAVRESLEIINIPYYFIGTYNYAVSLAFIEAKVKVDFGEVVSYCMVHGSSFNFMDFQFTQNGFHRVDVRKVDAGIKNEKQLRKEIIGPYKPVRIVAATPFPTNSIKTLQKVMSGFKGFTLINTPESDKVAKFVIELSKWILDKSNVNYYVMPTAVYAYELKRKCNGETAVTTLVEFSSSLPQSIQNDEIVRSSHMDYTLGYKTTLSKQENITPLEAPKSSHRLILNLTVDSSNLLNYETVPFLLPEIVALPKALDSALETKVPVIAFFDNLSVILVYKDDEYKFVDHWNGIAGEELYISFVDDIPKYGVEAAKNFQTKPTAVVYDFLKLLSLSPDKIEADSTWTFKIGKNSKNPVLVKYVASDGSRKSVTPESLMALYLKEHLKVIKSETGKSPHEIALWFKDDFDVEGYGLVEERLEEACKLAKVECSFPFLEL</sequence>
<proteinExistence type="predicted"/>
<protein>
    <submittedName>
        <fullName evidence="2">Uncharacterized protein</fullName>
    </submittedName>
</protein>
<name>A0AC34F8X7_9BILA</name>
<evidence type="ECO:0000313" key="1">
    <source>
        <dbReference type="Proteomes" id="UP000887579"/>
    </source>
</evidence>
<organism evidence="1 2">
    <name type="scientific">Panagrolaimus sp. ES5</name>
    <dbReference type="NCBI Taxonomy" id="591445"/>
    <lineage>
        <taxon>Eukaryota</taxon>
        <taxon>Metazoa</taxon>
        <taxon>Ecdysozoa</taxon>
        <taxon>Nematoda</taxon>
        <taxon>Chromadorea</taxon>
        <taxon>Rhabditida</taxon>
        <taxon>Tylenchina</taxon>
        <taxon>Panagrolaimomorpha</taxon>
        <taxon>Panagrolaimoidea</taxon>
        <taxon>Panagrolaimidae</taxon>
        <taxon>Panagrolaimus</taxon>
    </lineage>
</organism>
<reference evidence="2" key="1">
    <citation type="submission" date="2022-11" db="UniProtKB">
        <authorList>
            <consortium name="WormBaseParasite"/>
        </authorList>
    </citation>
    <scope>IDENTIFICATION</scope>
</reference>
<dbReference type="WBParaSite" id="ES5_v2.g13569.t1">
    <property type="protein sequence ID" value="ES5_v2.g13569.t1"/>
    <property type="gene ID" value="ES5_v2.g13569"/>
</dbReference>
<dbReference type="Proteomes" id="UP000887579">
    <property type="component" value="Unplaced"/>
</dbReference>
<evidence type="ECO:0000313" key="2">
    <source>
        <dbReference type="WBParaSite" id="ES5_v2.g13569.t1"/>
    </source>
</evidence>
<accession>A0AC34F8X7</accession>